<gene>
    <name evidence="1" type="primary">g7761</name>
    <name evidence="1" type="ORF">NpPPO83_00007761</name>
</gene>
<sequence>MNSDVSKILKVQQMVHAYQSLGHLKAKVNPLNLQGSGIASKIPAELELSHYGFTDADLDCSFPLDGTSLPNFAHGRQSITLREIVSKLEESYCGSVGVEYTHIPDREKQEWIRSRLEVPQPARFSSEEKKELLRGLASASSFEKFIATKYPVEKRYGLDGGESLVPGMKALVNRCVEHGAKDVIVGSQHRGRLNVMSNVMGLPNELVFQRFAGDMSLIEGQTGDVKYHLGIDNQLVTPSGKEFNVSFLPNPSHLEAEDPVAVGKTRAIQESHGNNLDEAVCINIHGDAAIAGQGIVYETLTLSNLSNYSVGGVIHVTVNNQVGFTTDPQDSRSTHYCTDIAKTFNAPIFHVNGADPEAVAFIFQLAADWRATFHTDCFIDLVCYRKFGHNEMDQPAYTNPALYDVIGRQPPVLDQYAEKLLSEKVVSEQDISDIKRRIWDDLSASFEASKTYEPPENVLYPHLYWSSLPSPTALTTTTLPTPRTSVSASTIHTIASKLASLPSPTFTLHPNLSRILATRQKTLTDGTHIDFPTAEALAFSTLLLAGHPIRLSGQDAARGTFSQRHAVLHNQTPSAPRTWTPLAHLSAAQARFAAANSPLSEAGALGFEYGYSLGAPGALVVWEAQFGDFANGAQVLVDNFVAAGEAKWCQRSGVVLGLPHGFDGQGPEHSSARLERFLLLCDEGAGEFLGGERAGRAEQVGNMGVVVLTEPANLFHVLRRQVLRGFRKPLVVFFSKSLLRHPLARSKIEDFTGESGFKHVIADPEHGKGITEPESIERVVLCSGQVYAALYKAREANEVRNVAITRIEQLNPFPWVQVKENLDLYPNAKSIIWCQEEPFNGGAWQHIQPRIETILKETENHQEKRIEYSGRGPYAGVATGSKSVHVAEEQMLLNKALGLA</sequence>
<protein>
    <submittedName>
        <fullName evidence="1">Oxoglutarate dehydrogenase (Succinyl-transferring), E1 component</fullName>
    </submittedName>
</protein>
<proteinExistence type="predicted"/>
<accession>A0ACB5SFC5</accession>
<evidence type="ECO:0000313" key="1">
    <source>
        <dbReference type="EMBL" id="GME36844.1"/>
    </source>
</evidence>
<organism evidence="1 2">
    <name type="scientific">Neofusicoccum parvum</name>
    <dbReference type="NCBI Taxonomy" id="310453"/>
    <lineage>
        <taxon>Eukaryota</taxon>
        <taxon>Fungi</taxon>
        <taxon>Dikarya</taxon>
        <taxon>Ascomycota</taxon>
        <taxon>Pezizomycotina</taxon>
        <taxon>Dothideomycetes</taxon>
        <taxon>Dothideomycetes incertae sedis</taxon>
        <taxon>Botryosphaeriales</taxon>
        <taxon>Botryosphaeriaceae</taxon>
        <taxon>Neofusicoccum</taxon>
    </lineage>
</organism>
<comment type="caution">
    <text evidence="1">The sequence shown here is derived from an EMBL/GenBank/DDBJ whole genome shotgun (WGS) entry which is preliminary data.</text>
</comment>
<keyword evidence="2" id="KW-1185">Reference proteome</keyword>
<dbReference type="Proteomes" id="UP001165186">
    <property type="component" value="Unassembled WGS sequence"/>
</dbReference>
<reference evidence="1" key="1">
    <citation type="submission" date="2024-09" db="EMBL/GenBank/DDBJ databases">
        <title>Draft Genome Sequences of Neofusicoccum parvum.</title>
        <authorList>
            <person name="Ashida A."/>
            <person name="Camagna M."/>
            <person name="Tanaka A."/>
            <person name="Takemoto D."/>
        </authorList>
    </citation>
    <scope>NUCLEOTIDE SEQUENCE</scope>
    <source>
        <strain evidence="1">PPO83</strain>
    </source>
</reference>
<dbReference type="EMBL" id="BSXG01000077">
    <property type="protein sequence ID" value="GME36844.1"/>
    <property type="molecule type" value="Genomic_DNA"/>
</dbReference>
<name>A0ACB5SFC5_9PEZI</name>
<evidence type="ECO:0000313" key="2">
    <source>
        <dbReference type="Proteomes" id="UP001165186"/>
    </source>
</evidence>